<dbReference type="Gene3D" id="3.30.2350.10">
    <property type="entry name" value="Pseudouridine synthase"/>
    <property type="match status" value="1"/>
</dbReference>
<dbReference type="PANTHER" id="PTHR21600">
    <property type="entry name" value="MITOCHONDRIAL RNA PSEUDOURIDINE SYNTHASE"/>
    <property type="match status" value="1"/>
</dbReference>
<gene>
    <name evidence="5" type="ORF">ACFQ4P_11635</name>
</gene>
<evidence type="ECO:0000259" key="4">
    <source>
        <dbReference type="Pfam" id="PF00849"/>
    </source>
</evidence>
<dbReference type="PROSITE" id="PS01129">
    <property type="entry name" value="PSI_RLU"/>
    <property type="match status" value="1"/>
</dbReference>
<proteinExistence type="predicted"/>
<dbReference type="InterPro" id="IPR006224">
    <property type="entry name" value="PsdUridine_synth_RluA-like_CS"/>
</dbReference>
<evidence type="ECO:0000256" key="2">
    <source>
        <dbReference type="ARBA" id="ARBA00031870"/>
    </source>
</evidence>
<sequence length="285" mass="30499">MYFEFSYPVDRATTVKRRLAAEGVSHRLLAKLFAAGAVRKNGQVTGNQPVLPGDEVGFTMLTQPLIVQSHQPLVVVKETRDWLIVDKSVGMASVPGPSDPTHSLLNAAAGYLAEQGVTAPQPAVITRLDRDTCGLVLLAKHPFAQGKLDQLGVDATVTKIYRAVVEGQLDPPAGRIDRPLAKAPDGIHRRVDPAGVRAVTDYRTLTLGATTSLVEARLETGRTHQIRVHFASLGHALVGDPLYGQGEAGAHQLLQASKLAFTDPFSAGVIEAELPLPEEFSSALR</sequence>
<name>A0ABW4CK03_9LACO</name>
<dbReference type="CDD" id="cd02869">
    <property type="entry name" value="PseudoU_synth_RluA_like"/>
    <property type="match status" value="1"/>
</dbReference>
<keyword evidence="5" id="KW-0413">Isomerase</keyword>
<feature type="domain" description="Pseudouridine synthase RsuA/RluA-like" evidence="4">
    <location>
        <begin position="81"/>
        <end position="232"/>
    </location>
</feature>
<dbReference type="EMBL" id="JBHTOC010000020">
    <property type="protein sequence ID" value="MFD1430888.1"/>
    <property type="molecule type" value="Genomic_DNA"/>
</dbReference>
<dbReference type="InterPro" id="IPR050188">
    <property type="entry name" value="RluA_PseudoU_synthase"/>
</dbReference>
<dbReference type="PANTHER" id="PTHR21600:SF35">
    <property type="entry name" value="PSEUDOURIDINE SYNTHASE"/>
    <property type="match status" value="1"/>
</dbReference>
<comment type="catalytic activity">
    <reaction evidence="1">
        <text>a uridine in RNA = a pseudouridine in RNA</text>
        <dbReference type="Rhea" id="RHEA:48348"/>
        <dbReference type="Rhea" id="RHEA-COMP:12068"/>
        <dbReference type="Rhea" id="RHEA-COMP:12069"/>
        <dbReference type="ChEBI" id="CHEBI:65314"/>
        <dbReference type="ChEBI" id="CHEBI:65315"/>
    </reaction>
</comment>
<reference evidence="6" key="1">
    <citation type="journal article" date="2019" name="Int. J. Syst. Evol. Microbiol.">
        <title>The Global Catalogue of Microorganisms (GCM) 10K type strain sequencing project: providing services to taxonomists for standard genome sequencing and annotation.</title>
        <authorList>
            <consortium name="The Broad Institute Genomics Platform"/>
            <consortium name="The Broad Institute Genome Sequencing Center for Infectious Disease"/>
            <person name="Wu L."/>
            <person name="Ma J."/>
        </authorList>
    </citation>
    <scope>NUCLEOTIDE SEQUENCE [LARGE SCALE GENOMIC DNA]</scope>
    <source>
        <strain evidence="6">CCM 8980</strain>
    </source>
</reference>
<comment type="caution">
    <text evidence="5">The sequence shown here is derived from an EMBL/GenBank/DDBJ whole genome shotgun (WGS) entry which is preliminary data.</text>
</comment>
<dbReference type="SUPFAM" id="SSF55120">
    <property type="entry name" value="Pseudouridine synthase"/>
    <property type="match status" value="1"/>
</dbReference>
<dbReference type="Pfam" id="PF00849">
    <property type="entry name" value="PseudoU_synth_2"/>
    <property type="match status" value="1"/>
</dbReference>
<dbReference type="RefSeq" id="WP_203628483.1">
    <property type="nucleotide sequence ID" value="NZ_BOLQ01000030.1"/>
</dbReference>
<evidence type="ECO:0000313" key="5">
    <source>
        <dbReference type="EMBL" id="MFD1430888.1"/>
    </source>
</evidence>
<accession>A0ABW4CK03</accession>
<dbReference type="GO" id="GO:0016853">
    <property type="term" value="F:isomerase activity"/>
    <property type="evidence" value="ECO:0007669"/>
    <property type="project" value="UniProtKB-KW"/>
</dbReference>
<keyword evidence="6" id="KW-1185">Reference proteome</keyword>
<organism evidence="5 6">
    <name type="scientific">Lacticaseibacillus mingshuiensis</name>
    <dbReference type="NCBI Taxonomy" id="2799574"/>
    <lineage>
        <taxon>Bacteria</taxon>
        <taxon>Bacillati</taxon>
        <taxon>Bacillota</taxon>
        <taxon>Bacilli</taxon>
        <taxon>Lactobacillales</taxon>
        <taxon>Lactobacillaceae</taxon>
        <taxon>Lacticaseibacillus</taxon>
    </lineage>
</organism>
<dbReference type="InterPro" id="IPR020103">
    <property type="entry name" value="PsdUridine_synth_cat_dom_sf"/>
</dbReference>
<protein>
    <recommendedName>
        <fullName evidence="2">RNA pseudouridylate synthase</fullName>
    </recommendedName>
    <alternativeName>
        <fullName evidence="3">RNA-uridine isomerase</fullName>
    </alternativeName>
</protein>
<evidence type="ECO:0000256" key="3">
    <source>
        <dbReference type="ARBA" id="ARBA00033164"/>
    </source>
</evidence>
<evidence type="ECO:0000313" key="6">
    <source>
        <dbReference type="Proteomes" id="UP001597196"/>
    </source>
</evidence>
<dbReference type="InterPro" id="IPR006145">
    <property type="entry name" value="PsdUridine_synth_RsuA/RluA"/>
</dbReference>
<evidence type="ECO:0000256" key="1">
    <source>
        <dbReference type="ARBA" id="ARBA00000073"/>
    </source>
</evidence>
<dbReference type="Proteomes" id="UP001597196">
    <property type="component" value="Unassembled WGS sequence"/>
</dbReference>